<name>A0A830F0E4_9EURY</name>
<feature type="region of interest" description="Disordered" evidence="1">
    <location>
        <begin position="56"/>
        <end position="111"/>
    </location>
</feature>
<dbReference type="AlphaFoldDB" id="A0A830F0E4"/>
<proteinExistence type="predicted"/>
<dbReference type="Proteomes" id="UP000628840">
    <property type="component" value="Unassembled WGS sequence"/>
</dbReference>
<sequence>MQAFERRVAEEDLREVHPHIEEDDVVARADGRHVPADLLVPPDRRDFYLHRITQRRTGVSVADAEPDARGRRALDPPDAGADASARGTTPAPKNGGDSAVRPEWKGICARA</sequence>
<protein>
    <submittedName>
        <fullName evidence="2">Uncharacterized protein</fullName>
    </submittedName>
</protein>
<dbReference type="EMBL" id="BMPF01000001">
    <property type="protein sequence ID" value="GGL28001.1"/>
    <property type="molecule type" value="Genomic_DNA"/>
</dbReference>
<evidence type="ECO:0000256" key="1">
    <source>
        <dbReference type="SAM" id="MobiDB-lite"/>
    </source>
</evidence>
<accession>A0A830F0E4</accession>
<organism evidence="2 3">
    <name type="scientific">Halarchaeum grantii</name>
    <dbReference type="NCBI Taxonomy" id="1193105"/>
    <lineage>
        <taxon>Archaea</taxon>
        <taxon>Methanobacteriati</taxon>
        <taxon>Methanobacteriota</taxon>
        <taxon>Stenosarchaea group</taxon>
        <taxon>Halobacteria</taxon>
        <taxon>Halobacteriales</taxon>
        <taxon>Halobacteriaceae</taxon>
    </lineage>
</organism>
<gene>
    <name evidence="2" type="ORF">GCM10009037_09500</name>
</gene>
<evidence type="ECO:0000313" key="2">
    <source>
        <dbReference type="EMBL" id="GGL28001.1"/>
    </source>
</evidence>
<evidence type="ECO:0000313" key="3">
    <source>
        <dbReference type="Proteomes" id="UP000628840"/>
    </source>
</evidence>
<feature type="compositionally biased region" description="Basic and acidic residues" evidence="1">
    <location>
        <begin position="66"/>
        <end position="75"/>
    </location>
</feature>
<comment type="caution">
    <text evidence="2">The sequence shown here is derived from an EMBL/GenBank/DDBJ whole genome shotgun (WGS) entry which is preliminary data.</text>
</comment>
<reference evidence="2 3" key="1">
    <citation type="journal article" date="2019" name="Int. J. Syst. Evol. Microbiol.">
        <title>The Global Catalogue of Microorganisms (GCM) 10K type strain sequencing project: providing services to taxonomists for standard genome sequencing and annotation.</title>
        <authorList>
            <consortium name="The Broad Institute Genomics Platform"/>
            <consortium name="The Broad Institute Genome Sequencing Center for Infectious Disease"/>
            <person name="Wu L."/>
            <person name="Ma J."/>
        </authorList>
    </citation>
    <scope>NUCLEOTIDE SEQUENCE [LARGE SCALE GENOMIC DNA]</scope>
    <source>
        <strain evidence="2 3">JCM 19585</strain>
    </source>
</reference>
<keyword evidence="3" id="KW-1185">Reference proteome</keyword>